<dbReference type="Gramene" id="ONK67722">
    <property type="protein sequence ID" value="ONK67722"/>
    <property type="gene ID" value="A4U43_C05F3070"/>
</dbReference>
<reference evidence="3" key="1">
    <citation type="journal article" date="2017" name="Nat. Commun.">
        <title>The asparagus genome sheds light on the origin and evolution of a young Y chromosome.</title>
        <authorList>
            <person name="Harkess A."/>
            <person name="Zhou J."/>
            <person name="Xu C."/>
            <person name="Bowers J.E."/>
            <person name="Van der Hulst R."/>
            <person name="Ayyampalayam S."/>
            <person name="Mercati F."/>
            <person name="Riccardi P."/>
            <person name="McKain M.R."/>
            <person name="Kakrana A."/>
            <person name="Tang H."/>
            <person name="Ray J."/>
            <person name="Groenendijk J."/>
            <person name="Arikit S."/>
            <person name="Mathioni S.M."/>
            <person name="Nakano M."/>
            <person name="Shan H."/>
            <person name="Telgmann-Rauber A."/>
            <person name="Kanno A."/>
            <person name="Yue Z."/>
            <person name="Chen H."/>
            <person name="Li W."/>
            <person name="Chen Y."/>
            <person name="Xu X."/>
            <person name="Zhang Y."/>
            <person name="Luo S."/>
            <person name="Chen H."/>
            <person name="Gao J."/>
            <person name="Mao Z."/>
            <person name="Pires J.C."/>
            <person name="Luo M."/>
            <person name="Kudrna D."/>
            <person name="Wing R.A."/>
            <person name="Meyers B.C."/>
            <person name="Yi K."/>
            <person name="Kong H."/>
            <person name="Lavrijsen P."/>
            <person name="Sunseri F."/>
            <person name="Falavigna A."/>
            <person name="Ye Y."/>
            <person name="Leebens-Mack J.H."/>
            <person name="Chen G."/>
        </authorList>
    </citation>
    <scope>NUCLEOTIDE SEQUENCE [LARGE SCALE GENOMIC DNA]</scope>
    <source>
        <strain evidence="3">cv. DH0086</strain>
    </source>
</reference>
<organism evidence="2 3">
    <name type="scientific">Asparagus officinalis</name>
    <name type="common">Garden asparagus</name>
    <dbReference type="NCBI Taxonomy" id="4686"/>
    <lineage>
        <taxon>Eukaryota</taxon>
        <taxon>Viridiplantae</taxon>
        <taxon>Streptophyta</taxon>
        <taxon>Embryophyta</taxon>
        <taxon>Tracheophyta</taxon>
        <taxon>Spermatophyta</taxon>
        <taxon>Magnoliopsida</taxon>
        <taxon>Liliopsida</taxon>
        <taxon>Asparagales</taxon>
        <taxon>Asparagaceae</taxon>
        <taxon>Asparagoideae</taxon>
        <taxon>Asparagus</taxon>
    </lineage>
</organism>
<sequence>MSTSASSSPTRSTVNNVQPILALHRYELWRGQISRKTSSVIERWDQLKSSKGKDAEVPSISSGHGDYQPDFGH</sequence>
<proteinExistence type="predicted"/>
<keyword evidence="3" id="KW-1185">Reference proteome</keyword>
<dbReference type="EMBL" id="CM007385">
    <property type="protein sequence ID" value="ONK67722.1"/>
    <property type="molecule type" value="Genomic_DNA"/>
</dbReference>
<feature type="compositionally biased region" description="Basic and acidic residues" evidence="1">
    <location>
        <begin position="46"/>
        <end position="56"/>
    </location>
</feature>
<protein>
    <submittedName>
        <fullName evidence="2">Uncharacterized protein</fullName>
    </submittedName>
</protein>
<dbReference type="AlphaFoldDB" id="A0A5P1ENY7"/>
<evidence type="ECO:0000313" key="2">
    <source>
        <dbReference type="EMBL" id="ONK67722.1"/>
    </source>
</evidence>
<dbReference type="Proteomes" id="UP000243459">
    <property type="component" value="Chromosome 5"/>
</dbReference>
<name>A0A5P1ENY7_ASPOF</name>
<evidence type="ECO:0000256" key="1">
    <source>
        <dbReference type="SAM" id="MobiDB-lite"/>
    </source>
</evidence>
<accession>A0A5P1ENY7</accession>
<gene>
    <name evidence="2" type="ORF">A4U43_C05F3070</name>
</gene>
<feature type="region of interest" description="Disordered" evidence="1">
    <location>
        <begin position="46"/>
        <end position="73"/>
    </location>
</feature>
<evidence type="ECO:0000313" key="3">
    <source>
        <dbReference type="Proteomes" id="UP000243459"/>
    </source>
</evidence>